<feature type="domain" description="DNA mismatch repair proteins mutS family" evidence="5">
    <location>
        <begin position="368"/>
        <end position="553"/>
    </location>
</feature>
<protein>
    <recommendedName>
        <fullName evidence="5">DNA mismatch repair proteins mutS family domain-containing protein</fullName>
    </recommendedName>
</protein>
<evidence type="ECO:0000313" key="7">
    <source>
        <dbReference type="Proteomes" id="UP000824164"/>
    </source>
</evidence>
<dbReference type="InterPro" id="IPR045076">
    <property type="entry name" value="MutS"/>
</dbReference>
<reference evidence="6" key="1">
    <citation type="submission" date="2020-10" db="EMBL/GenBank/DDBJ databases">
        <authorList>
            <person name="Gilroy R."/>
        </authorList>
    </citation>
    <scope>NUCLEOTIDE SEQUENCE</scope>
    <source>
        <strain evidence="6">CHK187-14744</strain>
    </source>
</reference>
<dbReference type="GO" id="GO:0005524">
    <property type="term" value="F:ATP binding"/>
    <property type="evidence" value="ECO:0007669"/>
    <property type="project" value="UniProtKB-KW"/>
</dbReference>
<dbReference type="PANTHER" id="PTHR11361:SF152">
    <property type="entry name" value="DNA MISMATCH REPAIR PROTEIN"/>
    <property type="match status" value="1"/>
</dbReference>
<sequence length="574" mass="66061">MTAIEWLLILALIILAMIVKSRYDARRWESRRRYWLQERFGTANQDEYYQKRYEMIDYYHRNRHHDQEPLDDITWNDLNMEELFRQMNQTCTGMGEEQLYDVLRSPSADPGTLKRRSDIADLFIRDERLRDDVRYHLSQLGKLRDISVYSYLSALFEYEAKSCVPDVIMLVCIIVSIGLMILNPTIFVVIFFVVMAVNIGSYFARRQDSKAYIQLLSYLVRMVDIAKFVEKDISGRGLKEEEAVLAGGKKQFKKYGWMTAFLASDTTMRGDLVAMFLDYIRMITHIDLILFRWMMAHAKAHQDTLTDMMGMLGYLDMCQCIASFRQWKEGWHYPELTESGRAKKPFMKMEKIRHPLLEDAVDNSLYAERDVLLTGSNASGKSTFLKTVAVNAVLAQTIYTVTADRYAAPFFRIYTSMALRDNMFAGESYYIVEIRSLKRIVDAADGDIPVLCMIDEVLRGTNTLERISASGEILYELSAKNVLCFAATHDLELTKMLEKVYDNAHFEEQIQDGQIYFDYKLHKGPSVSRNAIKLLGIMGFEAGTLDAAEAVAGYFEKEGKWPVFVRSAGNGGKG</sequence>
<feature type="transmembrane region" description="Helical" evidence="4">
    <location>
        <begin position="6"/>
        <end position="23"/>
    </location>
</feature>
<evidence type="ECO:0000259" key="5">
    <source>
        <dbReference type="SMART" id="SM00534"/>
    </source>
</evidence>
<dbReference type="PANTHER" id="PTHR11361">
    <property type="entry name" value="DNA MISMATCH REPAIR PROTEIN MUTS FAMILY MEMBER"/>
    <property type="match status" value="1"/>
</dbReference>
<keyword evidence="2" id="KW-0067">ATP-binding</keyword>
<dbReference type="AlphaFoldDB" id="A0A9D1KXJ9"/>
<keyword evidence="4" id="KW-0812">Transmembrane</keyword>
<dbReference type="Gene3D" id="1.10.1420.10">
    <property type="match status" value="1"/>
</dbReference>
<gene>
    <name evidence="6" type="ORF">IAB63_10015</name>
</gene>
<dbReference type="Pfam" id="PF05192">
    <property type="entry name" value="MutS_III"/>
    <property type="match status" value="1"/>
</dbReference>
<dbReference type="InterPro" id="IPR007696">
    <property type="entry name" value="DNA_mismatch_repair_MutS_core"/>
</dbReference>
<evidence type="ECO:0000256" key="1">
    <source>
        <dbReference type="ARBA" id="ARBA00022741"/>
    </source>
</evidence>
<keyword evidence="3" id="KW-0238">DNA-binding</keyword>
<organism evidence="6 7">
    <name type="scientific">Candidatus Onthocola gallistercoris</name>
    <dbReference type="NCBI Taxonomy" id="2840876"/>
    <lineage>
        <taxon>Bacteria</taxon>
        <taxon>Bacillati</taxon>
        <taxon>Bacillota</taxon>
        <taxon>Bacilli</taxon>
        <taxon>Candidatus Onthocola</taxon>
    </lineage>
</organism>
<dbReference type="GO" id="GO:0005829">
    <property type="term" value="C:cytosol"/>
    <property type="evidence" value="ECO:0007669"/>
    <property type="project" value="TreeGrafter"/>
</dbReference>
<evidence type="ECO:0000256" key="3">
    <source>
        <dbReference type="ARBA" id="ARBA00023125"/>
    </source>
</evidence>
<dbReference type="InterPro" id="IPR027417">
    <property type="entry name" value="P-loop_NTPase"/>
</dbReference>
<evidence type="ECO:0000313" key="6">
    <source>
        <dbReference type="EMBL" id="HIU03573.1"/>
    </source>
</evidence>
<keyword evidence="1" id="KW-0547">Nucleotide-binding</keyword>
<dbReference type="GO" id="GO:0030983">
    <property type="term" value="F:mismatched DNA binding"/>
    <property type="evidence" value="ECO:0007669"/>
    <property type="project" value="InterPro"/>
</dbReference>
<keyword evidence="4" id="KW-0472">Membrane</keyword>
<dbReference type="Gene3D" id="3.40.50.300">
    <property type="entry name" value="P-loop containing nucleotide triphosphate hydrolases"/>
    <property type="match status" value="1"/>
</dbReference>
<dbReference type="GO" id="GO:0140664">
    <property type="term" value="F:ATP-dependent DNA damage sensor activity"/>
    <property type="evidence" value="ECO:0007669"/>
    <property type="project" value="InterPro"/>
</dbReference>
<dbReference type="Pfam" id="PF00488">
    <property type="entry name" value="MutS_V"/>
    <property type="match status" value="1"/>
</dbReference>
<dbReference type="SUPFAM" id="SSF52540">
    <property type="entry name" value="P-loop containing nucleoside triphosphate hydrolases"/>
    <property type="match status" value="1"/>
</dbReference>
<dbReference type="SMART" id="SM00534">
    <property type="entry name" value="MUTSac"/>
    <property type="match status" value="1"/>
</dbReference>
<dbReference type="Proteomes" id="UP000824164">
    <property type="component" value="Unassembled WGS sequence"/>
</dbReference>
<dbReference type="InterPro" id="IPR036187">
    <property type="entry name" value="DNA_mismatch_repair_MutS_sf"/>
</dbReference>
<name>A0A9D1KXJ9_9FIRM</name>
<dbReference type="EMBL" id="DVLT01000062">
    <property type="protein sequence ID" value="HIU03573.1"/>
    <property type="molecule type" value="Genomic_DNA"/>
</dbReference>
<dbReference type="SUPFAM" id="SSF48334">
    <property type="entry name" value="DNA repair protein MutS, domain III"/>
    <property type="match status" value="1"/>
</dbReference>
<proteinExistence type="predicted"/>
<dbReference type="InterPro" id="IPR000432">
    <property type="entry name" value="DNA_mismatch_repair_MutS_C"/>
</dbReference>
<accession>A0A9D1KXJ9</accession>
<dbReference type="GO" id="GO:0006298">
    <property type="term" value="P:mismatch repair"/>
    <property type="evidence" value="ECO:0007669"/>
    <property type="project" value="InterPro"/>
</dbReference>
<reference evidence="6" key="2">
    <citation type="journal article" date="2021" name="PeerJ">
        <title>Extensive microbial diversity within the chicken gut microbiome revealed by metagenomics and culture.</title>
        <authorList>
            <person name="Gilroy R."/>
            <person name="Ravi A."/>
            <person name="Getino M."/>
            <person name="Pursley I."/>
            <person name="Horton D.L."/>
            <person name="Alikhan N.F."/>
            <person name="Baker D."/>
            <person name="Gharbi K."/>
            <person name="Hall N."/>
            <person name="Watson M."/>
            <person name="Adriaenssens E.M."/>
            <person name="Foster-Nyarko E."/>
            <person name="Jarju S."/>
            <person name="Secka A."/>
            <person name="Antonio M."/>
            <person name="Oren A."/>
            <person name="Chaudhuri R.R."/>
            <person name="La Ragione R."/>
            <person name="Hildebrand F."/>
            <person name="Pallen M.J."/>
        </authorList>
    </citation>
    <scope>NUCLEOTIDE SEQUENCE</scope>
    <source>
        <strain evidence="6">CHK187-14744</strain>
    </source>
</reference>
<evidence type="ECO:0000256" key="2">
    <source>
        <dbReference type="ARBA" id="ARBA00022840"/>
    </source>
</evidence>
<comment type="caution">
    <text evidence="6">The sequence shown here is derived from an EMBL/GenBank/DDBJ whole genome shotgun (WGS) entry which is preliminary data.</text>
</comment>
<evidence type="ECO:0000256" key="4">
    <source>
        <dbReference type="SAM" id="Phobius"/>
    </source>
</evidence>
<keyword evidence="4" id="KW-1133">Transmembrane helix</keyword>